<dbReference type="Gene3D" id="2.10.109.10">
    <property type="entry name" value="Umud Fragment, subunit A"/>
    <property type="match status" value="1"/>
</dbReference>
<protein>
    <submittedName>
        <fullName evidence="2">Bacteriophage CI repressor helix-turn-helix domain-containing protein</fullName>
    </submittedName>
</protein>
<feature type="domain" description="HTH cro/C1-type" evidence="1">
    <location>
        <begin position="22"/>
        <end position="62"/>
    </location>
</feature>
<accession>A0A1I3LDM2</accession>
<dbReference type="CDD" id="cd06462">
    <property type="entry name" value="Peptidase_S24_S26"/>
    <property type="match status" value="1"/>
</dbReference>
<dbReference type="CDD" id="cd00093">
    <property type="entry name" value="HTH_XRE"/>
    <property type="match status" value="1"/>
</dbReference>
<dbReference type="GO" id="GO:0003677">
    <property type="term" value="F:DNA binding"/>
    <property type="evidence" value="ECO:0007669"/>
    <property type="project" value="InterPro"/>
</dbReference>
<organism evidence="2 3">
    <name type="scientific">Myroides guanonis</name>
    <dbReference type="NCBI Taxonomy" id="1150112"/>
    <lineage>
        <taxon>Bacteria</taxon>
        <taxon>Pseudomonadati</taxon>
        <taxon>Bacteroidota</taxon>
        <taxon>Flavobacteriia</taxon>
        <taxon>Flavobacteriales</taxon>
        <taxon>Flavobacteriaceae</taxon>
        <taxon>Myroides</taxon>
    </lineage>
</organism>
<dbReference type="PROSITE" id="PS50943">
    <property type="entry name" value="HTH_CROC1"/>
    <property type="match status" value="1"/>
</dbReference>
<reference evidence="3" key="1">
    <citation type="submission" date="2016-10" db="EMBL/GenBank/DDBJ databases">
        <authorList>
            <person name="Varghese N."/>
            <person name="Submissions S."/>
        </authorList>
    </citation>
    <scope>NUCLEOTIDE SEQUENCE [LARGE SCALE GENOMIC DNA]</scope>
    <source>
        <strain evidence="3">DSM 26542</strain>
    </source>
</reference>
<keyword evidence="3" id="KW-1185">Reference proteome</keyword>
<dbReference type="Proteomes" id="UP000243887">
    <property type="component" value="Unassembled WGS sequence"/>
</dbReference>
<evidence type="ECO:0000313" key="2">
    <source>
        <dbReference type="EMBL" id="SFI82892.1"/>
    </source>
</evidence>
<dbReference type="InterPro" id="IPR010744">
    <property type="entry name" value="Phage_CI_N"/>
</dbReference>
<dbReference type="InterPro" id="IPR010982">
    <property type="entry name" value="Lambda_DNA-bd_dom_sf"/>
</dbReference>
<dbReference type="OrthoDB" id="1425504at2"/>
<dbReference type="SUPFAM" id="SSF51306">
    <property type="entry name" value="LexA/Signal peptidase"/>
    <property type="match status" value="1"/>
</dbReference>
<dbReference type="Pfam" id="PF07022">
    <property type="entry name" value="Phage_CI_repr"/>
    <property type="match status" value="1"/>
</dbReference>
<dbReference type="AlphaFoldDB" id="A0A1I3LDM2"/>
<evidence type="ECO:0000313" key="3">
    <source>
        <dbReference type="Proteomes" id="UP000243887"/>
    </source>
</evidence>
<dbReference type="STRING" id="1150112.SAMN04487893_101277"/>
<dbReference type="Gene3D" id="1.10.260.40">
    <property type="entry name" value="lambda repressor-like DNA-binding domains"/>
    <property type="match status" value="1"/>
</dbReference>
<proteinExistence type="predicted"/>
<dbReference type="InterPro" id="IPR036286">
    <property type="entry name" value="LexA/Signal_pep-like_sf"/>
</dbReference>
<dbReference type="SUPFAM" id="SSF47413">
    <property type="entry name" value="lambda repressor-like DNA-binding domains"/>
    <property type="match status" value="1"/>
</dbReference>
<dbReference type="GO" id="GO:0045892">
    <property type="term" value="P:negative regulation of DNA-templated transcription"/>
    <property type="evidence" value="ECO:0007669"/>
    <property type="project" value="InterPro"/>
</dbReference>
<evidence type="ECO:0000259" key="1">
    <source>
        <dbReference type="PROSITE" id="PS50943"/>
    </source>
</evidence>
<dbReference type="EMBL" id="FORU01000001">
    <property type="protein sequence ID" value="SFI82892.1"/>
    <property type="molecule type" value="Genomic_DNA"/>
</dbReference>
<dbReference type="InterPro" id="IPR001387">
    <property type="entry name" value="Cro/C1-type_HTH"/>
</dbReference>
<dbReference type="RefSeq" id="WP_090677652.1">
    <property type="nucleotide sequence ID" value="NZ_FORU01000001.1"/>
</dbReference>
<name>A0A1I3LDM2_9FLAO</name>
<gene>
    <name evidence="2" type="ORF">SAMN04487893_101277</name>
</gene>
<sequence>MQSAKGIIKRLKEFLKIKTDLELATILGVKPNTISSWKKRNSLQFETIIDLCKKNKIDLNELFYSDVINYKSEKQKNSKEVKLVSSELHFQYLLDSKDTLASLPVFNFPFLEDVEIGFQVISENMVPTVRVSSYVICKRLELNALKPLDIYVLHLKNKGLFVYRFEREEVSGILVFGSDNRAFNDIEINPHDIEEIFVVRGAFLPSFRGLAS</sequence>